<keyword evidence="2" id="KW-1185">Reference proteome</keyword>
<dbReference type="Proteomes" id="UP000541535">
    <property type="component" value="Unassembled WGS sequence"/>
</dbReference>
<protein>
    <submittedName>
        <fullName evidence="1">Uncharacterized protein</fullName>
    </submittedName>
</protein>
<reference evidence="1 2" key="1">
    <citation type="submission" date="2020-08" db="EMBL/GenBank/DDBJ databases">
        <title>Genomic Encyclopedia of Type Strains, Phase III (KMG-III): the genomes of soil and plant-associated and newly described type strains.</title>
        <authorList>
            <person name="Whitman W."/>
        </authorList>
    </citation>
    <scope>NUCLEOTIDE SEQUENCE [LARGE SCALE GENOMIC DNA]</scope>
    <source>
        <strain evidence="1 2">CECT 8897</strain>
    </source>
</reference>
<dbReference type="AlphaFoldDB" id="A0A7W5B844"/>
<evidence type="ECO:0000313" key="1">
    <source>
        <dbReference type="EMBL" id="MBB3118289.1"/>
    </source>
</evidence>
<name>A0A7W5B844_9BURK</name>
<comment type="caution">
    <text evidence="1">The sequence shown here is derived from an EMBL/GenBank/DDBJ whole genome shotgun (WGS) entry which is preliminary data.</text>
</comment>
<dbReference type="EMBL" id="JACHXD010000003">
    <property type="protein sequence ID" value="MBB3118289.1"/>
    <property type="molecule type" value="Genomic_DNA"/>
</dbReference>
<proteinExistence type="predicted"/>
<dbReference type="RefSeq" id="WP_183440226.1">
    <property type="nucleotide sequence ID" value="NZ_JACHXD010000003.1"/>
</dbReference>
<gene>
    <name evidence="1" type="ORF">FHS03_001320</name>
</gene>
<evidence type="ECO:0000313" key="2">
    <source>
        <dbReference type="Proteomes" id="UP000541535"/>
    </source>
</evidence>
<organism evidence="1 2">
    <name type="scientific">Pseudoduganella violacea</name>
    <dbReference type="NCBI Taxonomy" id="1715466"/>
    <lineage>
        <taxon>Bacteria</taxon>
        <taxon>Pseudomonadati</taxon>
        <taxon>Pseudomonadota</taxon>
        <taxon>Betaproteobacteria</taxon>
        <taxon>Burkholderiales</taxon>
        <taxon>Oxalobacteraceae</taxon>
        <taxon>Telluria group</taxon>
        <taxon>Pseudoduganella</taxon>
    </lineage>
</organism>
<accession>A0A7W5B844</accession>
<sequence>MIWIRVPCPTGYQRAQQDLEALAAKLQQELSGKHNRRINAVILKASWFSDEENAGAPALTYRHELRAIEHVDPASQP</sequence>